<protein>
    <submittedName>
        <fullName evidence="1">Uncharacterized protein</fullName>
    </submittedName>
</protein>
<evidence type="ECO:0000313" key="1">
    <source>
        <dbReference type="EMBL" id="KAH7841648.1"/>
    </source>
</evidence>
<accession>A0ACB7XM92</accession>
<sequence>MNWKWSTEKHSQLLVKLAISILFFGLGFRLLFSQSTGFSDISEAPFIKQTLNPQPVSVDLQENGNQVLENGTQFGENATQASVNSNPYQENGNQIPENGTQVSVNPNPHTSDDLQENGNDSGNATEVSEPKSSGSVDIPETRDQNPRKVTCDLFTGDWVPSASGPAYTNESCSWMESRQNCMKNGRPDSGYLFWRWNPRDCELPPFDAGQFLELMRNRTWGFIGDSITRNHVQSLLCILSKVERAVEVYHDEEYRSKRWLFPSYNFTISLVWSPFLAKAAIFEDENGISSAPVELYLDKLDPTWTNQYQDLDYMIFSSGEWFLKTANYHINDTVYGCHNCPNKNQTELGFNFAHRKVLQHLFNFIVSSNHSGMIFYRATAPDHFENGDWFNGGSCQRTEPTKEGEFNIPDLNKYLREVELEEFENAVVKASEKGMKLKLLDVMQLSLLRPDGHPGLYRYFHPSKTDNSTKIVYDCLHWCLPGPIDSWNDLLMEMVVNG</sequence>
<evidence type="ECO:0000313" key="2">
    <source>
        <dbReference type="Proteomes" id="UP000828048"/>
    </source>
</evidence>
<dbReference type="EMBL" id="CM037160">
    <property type="protein sequence ID" value="KAH7841648.1"/>
    <property type="molecule type" value="Genomic_DNA"/>
</dbReference>
<comment type="caution">
    <text evidence="1">The sequence shown here is derived from an EMBL/GenBank/DDBJ whole genome shotgun (WGS) entry which is preliminary data.</text>
</comment>
<proteinExistence type="predicted"/>
<dbReference type="Proteomes" id="UP000828048">
    <property type="component" value="Chromosome 10"/>
</dbReference>
<reference evidence="1 2" key="1">
    <citation type="journal article" date="2021" name="Hortic Res">
        <title>High-quality reference genome and annotation aids understanding of berry development for evergreen blueberry (Vaccinium darrowii).</title>
        <authorList>
            <person name="Yu J."/>
            <person name="Hulse-Kemp A.M."/>
            <person name="Babiker E."/>
            <person name="Staton M."/>
        </authorList>
    </citation>
    <scope>NUCLEOTIDE SEQUENCE [LARGE SCALE GENOMIC DNA]</scope>
    <source>
        <strain evidence="2">cv. NJ 8807/NJ 8810</strain>
        <tissue evidence="1">Young leaf</tissue>
    </source>
</reference>
<keyword evidence="2" id="KW-1185">Reference proteome</keyword>
<gene>
    <name evidence="1" type="ORF">Vadar_032626</name>
</gene>
<organism evidence="1 2">
    <name type="scientific">Vaccinium darrowii</name>
    <dbReference type="NCBI Taxonomy" id="229202"/>
    <lineage>
        <taxon>Eukaryota</taxon>
        <taxon>Viridiplantae</taxon>
        <taxon>Streptophyta</taxon>
        <taxon>Embryophyta</taxon>
        <taxon>Tracheophyta</taxon>
        <taxon>Spermatophyta</taxon>
        <taxon>Magnoliopsida</taxon>
        <taxon>eudicotyledons</taxon>
        <taxon>Gunneridae</taxon>
        <taxon>Pentapetalae</taxon>
        <taxon>asterids</taxon>
        <taxon>Ericales</taxon>
        <taxon>Ericaceae</taxon>
        <taxon>Vaccinioideae</taxon>
        <taxon>Vaccinieae</taxon>
        <taxon>Vaccinium</taxon>
    </lineage>
</organism>
<name>A0ACB7XM92_9ERIC</name>